<dbReference type="RefSeq" id="WP_214091146.1">
    <property type="nucleotide sequence ID" value="NZ_JAHCLR010000001.1"/>
</dbReference>
<evidence type="ECO:0000313" key="6">
    <source>
        <dbReference type="EMBL" id="MBS9532283.1"/>
    </source>
</evidence>
<comment type="caution">
    <text evidence="6">The sequence shown here is derived from an EMBL/GenBank/DDBJ whole genome shotgun (WGS) entry which is preliminary data.</text>
</comment>
<keyword evidence="3 5" id="KW-1133">Transmembrane helix</keyword>
<reference evidence="6 7" key="1">
    <citation type="submission" date="2021-05" db="EMBL/GenBank/DDBJ databases">
        <title>Mycobacterium acidophilum sp. nov., an extremely acid-tolerant member of the genus Mycobacterium.</title>
        <authorList>
            <person name="Xia J."/>
        </authorList>
    </citation>
    <scope>NUCLEOTIDE SEQUENCE [LARGE SCALE GENOMIC DNA]</scope>
    <source>
        <strain evidence="6 7">M1</strain>
    </source>
</reference>
<proteinExistence type="predicted"/>
<comment type="subcellular location">
    <subcellularLocation>
        <location evidence="1">Membrane</location>
        <topology evidence="1">Multi-pass membrane protein</topology>
    </subcellularLocation>
</comment>
<feature type="transmembrane region" description="Helical" evidence="5">
    <location>
        <begin position="68"/>
        <end position="88"/>
    </location>
</feature>
<keyword evidence="7" id="KW-1185">Reference proteome</keyword>
<dbReference type="Proteomes" id="UP001519535">
    <property type="component" value="Unassembled WGS sequence"/>
</dbReference>
<gene>
    <name evidence="6" type="ORF">KIH27_01615</name>
</gene>
<evidence type="ECO:0000256" key="5">
    <source>
        <dbReference type="SAM" id="Phobius"/>
    </source>
</evidence>
<protein>
    <submittedName>
        <fullName evidence="6">DoxX family protein</fullName>
    </submittedName>
</protein>
<dbReference type="EMBL" id="JAHCLR010000001">
    <property type="protein sequence ID" value="MBS9532283.1"/>
    <property type="molecule type" value="Genomic_DNA"/>
</dbReference>
<accession>A0ABS5RFB7</accession>
<feature type="transmembrane region" description="Helical" evidence="5">
    <location>
        <begin position="94"/>
        <end position="112"/>
    </location>
</feature>
<organism evidence="6 7">
    <name type="scientific">Mycolicibacter acidiphilus</name>
    <dbReference type="NCBI Taxonomy" id="2835306"/>
    <lineage>
        <taxon>Bacteria</taxon>
        <taxon>Bacillati</taxon>
        <taxon>Actinomycetota</taxon>
        <taxon>Actinomycetes</taxon>
        <taxon>Mycobacteriales</taxon>
        <taxon>Mycobacteriaceae</taxon>
        <taxon>Mycolicibacter</taxon>
    </lineage>
</organism>
<dbReference type="Pfam" id="PF13564">
    <property type="entry name" value="DoxX_2"/>
    <property type="match status" value="1"/>
</dbReference>
<evidence type="ECO:0000256" key="2">
    <source>
        <dbReference type="ARBA" id="ARBA00022692"/>
    </source>
</evidence>
<evidence type="ECO:0000256" key="3">
    <source>
        <dbReference type="ARBA" id="ARBA00022989"/>
    </source>
</evidence>
<dbReference type="InterPro" id="IPR032808">
    <property type="entry name" value="DoxX"/>
</dbReference>
<sequence length="123" mass="12984">MTVLTSRATYAALAAFLAGDAVASAIPIRYVENNMDAMRVPAAVRPLVPVAKALLSLGLLSVFRLPSVARVTTAVLTLYFVVAVGIHIRVRNRIANIVPAVLLGGAFATMTVRGPRSEPRTVS</sequence>
<evidence type="ECO:0000256" key="1">
    <source>
        <dbReference type="ARBA" id="ARBA00004141"/>
    </source>
</evidence>
<keyword evidence="4 5" id="KW-0472">Membrane</keyword>
<evidence type="ECO:0000256" key="4">
    <source>
        <dbReference type="ARBA" id="ARBA00023136"/>
    </source>
</evidence>
<evidence type="ECO:0000313" key="7">
    <source>
        <dbReference type="Proteomes" id="UP001519535"/>
    </source>
</evidence>
<name>A0ABS5RFB7_9MYCO</name>
<keyword evidence="2 5" id="KW-0812">Transmembrane</keyword>